<evidence type="ECO:0000313" key="2">
    <source>
        <dbReference type="Proteomes" id="UP001151699"/>
    </source>
</evidence>
<dbReference type="AlphaFoldDB" id="A0A9Q0S5V4"/>
<gene>
    <name evidence="1" type="ORF">Bhyg_09399</name>
</gene>
<sequence length="214" mass="24324">MFFDTPSKPTKAHYKILGKAYRDELARQTTGGKSSFPTEGSIPVRIQYYRNYFTSSEDSVIGRSVGNVVKVYGLAVGDDVVLDLPDELSKADIVMLPHRQGKKIPDPCVFTCFCTYKYLYTMGEVFYEKVEFVDGVAFGDEVLLKKMPGRDIIMTDVELRHDGIPKPYTNYATSSATCDITTKVLRVLEKVTVVRGEIHDYDEEDFTWIFEARH</sequence>
<organism evidence="1 2">
    <name type="scientific">Pseudolycoriella hygida</name>
    <dbReference type="NCBI Taxonomy" id="35572"/>
    <lineage>
        <taxon>Eukaryota</taxon>
        <taxon>Metazoa</taxon>
        <taxon>Ecdysozoa</taxon>
        <taxon>Arthropoda</taxon>
        <taxon>Hexapoda</taxon>
        <taxon>Insecta</taxon>
        <taxon>Pterygota</taxon>
        <taxon>Neoptera</taxon>
        <taxon>Endopterygota</taxon>
        <taxon>Diptera</taxon>
        <taxon>Nematocera</taxon>
        <taxon>Sciaroidea</taxon>
        <taxon>Sciaridae</taxon>
        <taxon>Pseudolycoriella</taxon>
    </lineage>
</organism>
<protein>
    <submittedName>
        <fullName evidence="1">Uncharacterized protein</fullName>
    </submittedName>
</protein>
<comment type="caution">
    <text evidence="1">The sequence shown here is derived from an EMBL/GenBank/DDBJ whole genome shotgun (WGS) entry which is preliminary data.</text>
</comment>
<evidence type="ECO:0000313" key="1">
    <source>
        <dbReference type="EMBL" id="KAJ6644430.1"/>
    </source>
</evidence>
<dbReference type="EMBL" id="WJQU01000002">
    <property type="protein sequence ID" value="KAJ6644430.1"/>
    <property type="molecule type" value="Genomic_DNA"/>
</dbReference>
<proteinExistence type="predicted"/>
<accession>A0A9Q0S5V4</accession>
<dbReference type="Proteomes" id="UP001151699">
    <property type="component" value="Chromosome B"/>
</dbReference>
<keyword evidence="2" id="KW-1185">Reference proteome</keyword>
<name>A0A9Q0S5V4_9DIPT</name>
<reference evidence="1" key="1">
    <citation type="submission" date="2022-07" db="EMBL/GenBank/DDBJ databases">
        <authorList>
            <person name="Trinca V."/>
            <person name="Uliana J.V.C."/>
            <person name="Torres T.T."/>
            <person name="Ward R.J."/>
            <person name="Monesi N."/>
        </authorList>
    </citation>
    <scope>NUCLEOTIDE SEQUENCE</scope>
    <source>
        <strain evidence="1">HSMRA1968</strain>
        <tissue evidence="1">Whole embryos</tissue>
    </source>
</reference>